<comment type="similarity">
    <text evidence="1">Belongs to the RutC family.</text>
</comment>
<dbReference type="Gene3D" id="3.30.1330.40">
    <property type="entry name" value="RutC-like"/>
    <property type="match status" value="1"/>
</dbReference>
<dbReference type="PANTHER" id="PTHR11803:SF58">
    <property type="entry name" value="PROTEIN HMF1-RELATED"/>
    <property type="match status" value="1"/>
</dbReference>
<dbReference type="SUPFAM" id="SSF55298">
    <property type="entry name" value="YjgF-like"/>
    <property type="match status" value="1"/>
</dbReference>
<name>A0ABS8KRJ8_9HYPH</name>
<dbReference type="CDD" id="cd00448">
    <property type="entry name" value="YjgF_YER057c_UK114_family"/>
    <property type="match status" value="1"/>
</dbReference>
<keyword evidence="3" id="KW-1185">Reference proteome</keyword>
<dbReference type="InterPro" id="IPR035959">
    <property type="entry name" value="RutC-like_sf"/>
</dbReference>
<sequence>MTIKFHNPKSVSVAGKYSLGVEVPRGARVLHVSGQVGVDSAGKLQDGIEAQSDQVWKNIGEVLQAAGMDFRDIVKLTVFLTDSRFIPAFREVRGKYVGQEPYPASTLLVVAGLADPSMLVEVEVVAAKP</sequence>
<dbReference type="Proteomes" id="UP001198862">
    <property type="component" value="Unassembled WGS sequence"/>
</dbReference>
<dbReference type="PANTHER" id="PTHR11803">
    <property type="entry name" value="2-IMINOBUTANOATE/2-IMINOPROPANOATE DEAMINASE RIDA"/>
    <property type="match status" value="1"/>
</dbReference>
<organism evidence="2 3">
    <name type="scientific">Reyranella aquatilis</name>
    <dbReference type="NCBI Taxonomy" id="2035356"/>
    <lineage>
        <taxon>Bacteria</taxon>
        <taxon>Pseudomonadati</taxon>
        <taxon>Pseudomonadota</taxon>
        <taxon>Alphaproteobacteria</taxon>
        <taxon>Hyphomicrobiales</taxon>
        <taxon>Reyranellaceae</taxon>
        <taxon>Reyranella</taxon>
    </lineage>
</organism>
<dbReference type="InterPro" id="IPR006175">
    <property type="entry name" value="YjgF/YER057c/UK114"/>
</dbReference>
<proteinExistence type="inferred from homology"/>
<evidence type="ECO:0000313" key="3">
    <source>
        <dbReference type="Proteomes" id="UP001198862"/>
    </source>
</evidence>
<evidence type="ECO:0000256" key="1">
    <source>
        <dbReference type="ARBA" id="ARBA00010552"/>
    </source>
</evidence>
<dbReference type="RefSeq" id="WP_230549574.1">
    <property type="nucleotide sequence ID" value="NZ_JAJISD010000001.1"/>
</dbReference>
<dbReference type="Pfam" id="PF01042">
    <property type="entry name" value="Ribonuc_L-PSP"/>
    <property type="match status" value="1"/>
</dbReference>
<accession>A0ABS8KRJ8</accession>
<dbReference type="EMBL" id="JAJISD010000001">
    <property type="protein sequence ID" value="MCC8428382.1"/>
    <property type="molecule type" value="Genomic_DNA"/>
</dbReference>
<reference evidence="2 3" key="1">
    <citation type="submission" date="2021-11" db="EMBL/GenBank/DDBJ databases">
        <authorList>
            <person name="Lee D.-H."/>
            <person name="Kim S.-B."/>
        </authorList>
    </citation>
    <scope>NUCLEOTIDE SEQUENCE [LARGE SCALE GENOMIC DNA]</scope>
    <source>
        <strain evidence="2 3">KCTC 52223</strain>
    </source>
</reference>
<gene>
    <name evidence="2" type="ORF">LJ725_05365</name>
</gene>
<evidence type="ECO:0000313" key="2">
    <source>
        <dbReference type="EMBL" id="MCC8428382.1"/>
    </source>
</evidence>
<comment type="caution">
    <text evidence="2">The sequence shown here is derived from an EMBL/GenBank/DDBJ whole genome shotgun (WGS) entry which is preliminary data.</text>
</comment>
<protein>
    <submittedName>
        <fullName evidence="2">RidA family protein</fullName>
    </submittedName>
</protein>